<reference evidence="1" key="1">
    <citation type="journal article" date="2013" name="Nature">
        <title>Draft genome of the wheat A-genome progenitor Triticum urartu.</title>
        <authorList>
            <person name="Ling H.Q."/>
            <person name="Zhao S."/>
            <person name="Liu D."/>
            <person name="Wang J."/>
            <person name="Sun H."/>
            <person name="Zhang C."/>
            <person name="Fan H."/>
            <person name="Li D."/>
            <person name="Dong L."/>
            <person name="Tao Y."/>
            <person name="Gao C."/>
            <person name="Wu H."/>
            <person name="Li Y."/>
            <person name="Cui Y."/>
            <person name="Guo X."/>
            <person name="Zheng S."/>
            <person name="Wang B."/>
            <person name="Yu K."/>
            <person name="Liang Q."/>
            <person name="Yang W."/>
            <person name="Lou X."/>
            <person name="Chen J."/>
            <person name="Feng M."/>
            <person name="Jian J."/>
            <person name="Zhang X."/>
            <person name="Luo G."/>
            <person name="Jiang Y."/>
            <person name="Liu J."/>
            <person name="Wang Z."/>
            <person name="Sha Y."/>
            <person name="Zhang B."/>
            <person name="Wu H."/>
            <person name="Tang D."/>
            <person name="Shen Q."/>
            <person name="Xue P."/>
            <person name="Zou S."/>
            <person name="Wang X."/>
            <person name="Liu X."/>
            <person name="Wang F."/>
            <person name="Yang Y."/>
            <person name="An X."/>
            <person name="Dong Z."/>
            <person name="Zhang K."/>
            <person name="Zhang X."/>
            <person name="Luo M.C."/>
            <person name="Dvorak J."/>
            <person name="Tong Y."/>
            <person name="Wang J."/>
            <person name="Yang H."/>
            <person name="Li Z."/>
            <person name="Wang D."/>
            <person name="Zhang A."/>
            <person name="Wang J."/>
        </authorList>
    </citation>
    <scope>NUCLEOTIDE SEQUENCE</scope>
</reference>
<accession>M7Z508</accession>
<evidence type="ECO:0000313" key="1">
    <source>
        <dbReference type="EMBL" id="EMS54611.1"/>
    </source>
</evidence>
<sequence>MEEAKGTLCRSALVISPRGSRMVGLDLDEWGGSSLIPHLNGIVESKDGATSVASAFPGHPEVHFKCVMDTATPKPTNDADQPKRNKKPNRLFDPAT</sequence>
<proteinExistence type="predicted"/>
<organism evidence="1">
    <name type="scientific">Triticum urartu</name>
    <name type="common">Red wild einkorn</name>
    <name type="synonym">Crithodium urartu</name>
    <dbReference type="NCBI Taxonomy" id="4572"/>
    <lineage>
        <taxon>Eukaryota</taxon>
        <taxon>Viridiplantae</taxon>
        <taxon>Streptophyta</taxon>
        <taxon>Embryophyta</taxon>
        <taxon>Tracheophyta</taxon>
        <taxon>Spermatophyta</taxon>
        <taxon>Magnoliopsida</taxon>
        <taxon>Liliopsida</taxon>
        <taxon>Poales</taxon>
        <taxon>Poaceae</taxon>
        <taxon>BOP clade</taxon>
        <taxon>Pooideae</taxon>
        <taxon>Triticodae</taxon>
        <taxon>Triticeae</taxon>
        <taxon>Triticinae</taxon>
        <taxon>Triticum</taxon>
    </lineage>
</organism>
<dbReference type="EMBL" id="KD180448">
    <property type="protein sequence ID" value="EMS54611.1"/>
    <property type="molecule type" value="Genomic_DNA"/>
</dbReference>
<name>M7Z508_TRIUA</name>
<dbReference type="AlphaFoldDB" id="M7Z508"/>
<gene>
    <name evidence="1" type="ORF">TRIUR3_02588</name>
</gene>
<protein>
    <submittedName>
        <fullName evidence="1">Uncharacterized protein</fullName>
    </submittedName>
</protein>